<name>U3A677_9VIBR</name>
<gene>
    <name evidence="2" type="ORF">VAZ01S_026_00220</name>
</gene>
<keyword evidence="1" id="KW-0812">Transmembrane</keyword>
<feature type="transmembrane region" description="Helical" evidence="1">
    <location>
        <begin position="6"/>
        <end position="30"/>
    </location>
</feature>
<dbReference type="eggNOG" id="COG2165">
    <property type="taxonomic scope" value="Bacteria"/>
</dbReference>
<dbReference type="EMBL" id="BATL01000026">
    <property type="protein sequence ID" value="GAD75516.1"/>
    <property type="molecule type" value="Genomic_DNA"/>
</dbReference>
<dbReference type="STRING" id="1219077.VAZ01S_026_00220"/>
<dbReference type="OrthoDB" id="5918972at2"/>
<protein>
    <recommendedName>
        <fullName evidence="4">MSHA pilin protein MshC</fullName>
    </recommendedName>
</protein>
<keyword evidence="1" id="KW-0472">Membrane</keyword>
<dbReference type="AlphaFoldDB" id="U3A677"/>
<dbReference type="Proteomes" id="UP000016567">
    <property type="component" value="Unassembled WGS sequence"/>
</dbReference>
<accession>U3A677</accession>
<dbReference type="InterPro" id="IPR012902">
    <property type="entry name" value="N_methyl_site"/>
</dbReference>
<comment type="caution">
    <text evidence="2">The sequence shown here is derived from an EMBL/GenBank/DDBJ whole genome shotgun (WGS) entry which is preliminary data.</text>
</comment>
<dbReference type="InterPro" id="IPR045584">
    <property type="entry name" value="Pilin-like"/>
</dbReference>
<dbReference type="NCBIfam" id="TIGR02532">
    <property type="entry name" value="IV_pilin_GFxxxE"/>
    <property type="match status" value="1"/>
</dbReference>
<keyword evidence="3" id="KW-1185">Reference proteome</keyword>
<organism evidence="2 3">
    <name type="scientific">Vibrio azureus NBRC 104587</name>
    <dbReference type="NCBI Taxonomy" id="1219077"/>
    <lineage>
        <taxon>Bacteria</taxon>
        <taxon>Pseudomonadati</taxon>
        <taxon>Pseudomonadota</taxon>
        <taxon>Gammaproteobacteria</taxon>
        <taxon>Vibrionales</taxon>
        <taxon>Vibrionaceae</taxon>
        <taxon>Vibrio</taxon>
    </lineage>
</organism>
<keyword evidence="1" id="KW-1133">Transmembrane helix</keyword>
<dbReference type="RefSeq" id="WP_021709275.1">
    <property type="nucleotide sequence ID" value="NZ_BAOB01000053.1"/>
</dbReference>
<evidence type="ECO:0000256" key="1">
    <source>
        <dbReference type="SAM" id="Phobius"/>
    </source>
</evidence>
<evidence type="ECO:0000313" key="2">
    <source>
        <dbReference type="EMBL" id="GAD75516.1"/>
    </source>
</evidence>
<evidence type="ECO:0000313" key="3">
    <source>
        <dbReference type="Proteomes" id="UP000016567"/>
    </source>
</evidence>
<proteinExistence type="predicted"/>
<reference evidence="2 3" key="1">
    <citation type="submission" date="2013-09" db="EMBL/GenBank/DDBJ databases">
        <title>Whole genome shotgun sequence of Vibrio azureus NBRC 104587.</title>
        <authorList>
            <person name="Isaki S."/>
            <person name="Hosoyama A."/>
            <person name="Numata M."/>
            <person name="Hashimoto M."/>
            <person name="Hosoyama Y."/>
            <person name="Tsuchikane K."/>
            <person name="Noguchi M."/>
            <person name="Hirakata S."/>
            <person name="Ichikawa N."/>
            <person name="Ohji S."/>
            <person name="Yamazoe A."/>
            <person name="Fujita N."/>
        </authorList>
    </citation>
    <scope>NUCLEOTIDE SEQUENCE [LARGE SCALE GENOMIC DNA]</scope>
    <source>
        <strain evidence="2 3">NBRC 104587</strain>
    </source>
</reference>
<dbReference type="SUPFAM" id="SSF54523">
    <property type="entry name" value="Pili subunits"/>
    <property type="match status" value="1"/>
</dbReference>
<sequence>MQTQRSFYGFTLMELILVIVLMSILSLYAFSRFIGKDSFSPFALQEQAISVIRQVQVSRMQSNISGEEPYFQLQVAPDCLGSVAACSATTQVRETRSDKVQDPTARFILNGAQNPIRFNLLGDPLNVASGGISILIQNTHGAGQCEVKINAQGYVSKGACS</sequence>
<evidence type="ECO:0008006" key="4">
    <source>
        <dbReference type="Google" id="ProtNLM"/>
    </source>
</evidence>
<dbReference type="Pfam" id="PF07963">
    <property type="entry name" value="N_methyl"/>
    <property type="match status" value="1"/>
</dbReference>